<dbReference type="GO" id="GO:0046306">
    <property type="term" value="P:alkanesulfonate catabolic process"/>
    <property type="evidence" value="ECO:0007669"/>
    <property type="project" value="TreeGrafter"/>
</dbReference>
<evidence type="ECO:0000259" key="5">
    <source>
        <dbReference type="Pfam" id="PF00296"/>
    </source>
</evidence>
<evidence type="ECO:0000256" key="1">
    <source>
        <dbReference type="ARBA" id="ARBA00022630"/>
    </source>
</evidence>
<dbReference type="InterPro" id="IPR011251">
    <property type="entry name" value="Luciferase-like_dom"/>
</dbReference>
<dbReference type="PATRIC" id="fig|1324261.3.peg.243"/>
<keyword evidence="4" id="KW-0503">Monooxygenase</keyword>
<dbReference type="PANTHER" id="PTHR42847:SF4">
    <property type="entry name" value="ALKANESULFONATE MONOOXYGENASE-RELATED"/>
    <property type="match status" value="1"/>
</dbReference>
<organism evidence="6 7">
    <name type="scientific">Mycobacterium [tuberculosis] TKK-01-0051</name>
    <dbReference type="NCBI Taxonomy" id="1324261"/>
    <lineage>
        <taxon>Bacteria</taxon>
        <taxon>Bacillati</taxon>
        <taxon>Actinomycetota</taxon>
        <taxon>Actinomycetes</taxon>
        <taxon>Mycobacteriales</taxon>
        <taxon>Mycobacteriaceae</taxon>
        <taxon>Mycobacterium</taxon>
        <taxon>Mycobacterium avium complex (MAC)</taxon>
    </lineage>
</organism>
<keyword evidence="1" id="KW-0285">Flavoprotein</keyword>
<dbReference type="PANTHER" id="PTHR42847">
    <property type="entry name" value="ALKANESULFONATE MONOOXYGENASE"/>
    <property type="match status" value="1"/>
</dbReference>
<dbReference type="SUPFAM" id="SSF51679">
    <property type="entry name" value="Bacterial luciferase-like"/>
    <property type="match status" value="1"/>
</dbReference>
<evidence type="ECO:0000256" key="2">
    <source>
        <dbReference type="ARBA" id="ARBA00022643"/>
    </source>
</evidence>
<name>A0A051ULQ5_9MYCO</name>
<keyword evidence="7" id="KW-1185">Reference proteome</keyword>
<keyword evidence="2" id="KW-0288">FMN</keyword>
<dbReference type="HOGENOM" id="CLU_027853_7_1_11"/>
<keyword evidence="3" id="KW-0560">Oxidoreductase</keyword>
<dbReference type="Gene3D" id="3.20.20.30">
    <property type="entry name" value="Luciferase-like domain"/>
    <property type="match status" value="1"/>
</dbReference>
<dbReference type="Pfam" id="PF00296">
    <property type="entry name" value="Bac_luciferase"/>
    <property type="match status" value="1"/>
</dbReference>
<sequence>MRIGVVFPQTELGSDPAVLRTYGRRVEELGFAHILAYDHVVGADPTVHHDFQGPYDIDATFHEPFVMLGYLAAVTSLELVTGVVILPQRQTVLAAKQAAEVDVLTGGRFRFGIGLGWNAVEYEALGESFTNRGKRSEEQVELMRKLWTERSVTYHGKYHTVTGAGLSPLPVQRPIPVWFGAASDRAYQRAGRLGDGWFPMVEPGPGLDHALEQVSRAAESAGRDPESLGMEGRVSWIADRDKLAAIIAAWKAAGASHLSVNTMKAGFANVDEHLAALEQVAADLK</sequence>
<feature type="domain" description="Luciferase-like" evidence="5">
    <location>
        <begin position="8"/>
        <end position="246"/>
    </location>
</feature>
<dbReference type="RefSeq" id="WP_044483047.1">
    <property type="nucleotide sequence ID" value="NZ_KK328284.1"/>
</dbReference>
<evidence type="ECO:0000256" key="4">
    <source>
        <dbReference type="ARBA" id="ARBA00023033"/>
    </source>
</evidence>
<evidence type="ECO:0000313" key="6">
    <source>
        <dbReference type="EMBL" id="KBZ69516.1"/>
    </source>
</evidence>
<dbReference type="Proteomes" id="UP000025947">
    <property type="component" value="Unassembled WGS sequence"/>
</dbReference>
<protein>
    <recommendedName>
        <fullName evidence="5">Luciferase-like domain-containing protein</fullName>
    </recommendedName>
</protein>
<dbReference type="NCBIfam" id="TIGR03619">
    <property type="entry name" value="F420_Rv2161c"/>
    <property type="match status" value="1"/>
</dbReference>
<evidence type="ECO:0000313" key="7">
    <source>
        <dbReference type="Proteomes" id="UP000025947"/>
    </source>
</evidence>
<gene>
    <name evidence="6" type="ORF">K875_00234</name>
</gene>
<evidence type="ECO:0000256" key="3">
    <source>
        <dbReference type="ARBA" id="ARBA00023002"/>
    </source>
</evidence>
<dbReference type="EMBL" id="JLXW01000001">
    <property type="protein sequence ID" value="KBZ69516.1"/>
    <property type="molecule type" value="Genomic_DNA"/>
</dbReference>
<dbReference type="InterPro" id="IPR019921">
    <property type="entry name" value="Lucif-like_OxRdtase_Rv2161c"/>
</dbReference>
<dbReference type="GO" id="GO:0008726">
    <property type="term" value="F:alkanesulfonate monooxygenase activity"/>
    <property type="evidence" value="ECO:0007669"/>
    <property type="project" value="TreeGrafter"/>
</dbReference>
<dbReference type="InterPro" id="IPR036661">
    <property type="entry name" value="Luciferase-like_sf"/>
</dbReference>
<accession>A0A051ULQ5</accession>
<reference evidence="6 7" key="1">
    <citation type="submission" date="2014-04" db="EMBL/GenBank/DDBJ databases">
        <title>The Genome Sequence of Mycobacterium tuberculosis TKK-01-0051.</title>
        <authorList>
            <consortium name="The Broad Institute Genomics Platform"/>
            <consortium name="The Broad Institute Genome Sequencing Center for Infectious Disease"/>
            <person name="Earl A.M."/>
            <person name="Cohen K."/>
            <person name="Pym A."/>
            <person name="Bishai W."/>
            <person name="Maharaj K."/>
            <person name="Desjardins C."/>
            <person name="Abeel T."/>
            <person name="Young S."/>
            <person name="Zeng Q."/>
            <person name="Gargeya S."/>
            <person name="Abouelleil A."/>
            <person name="Alvarado L."/>
            <person name="Chapman S.B."/>
            <person name="Gainer-Dewar J."/>
            <person name="Goldberg J."/>
            <person name="Griggs A."/>
            <person name="Gujja S."/>
            <person name="Hansen M."/>
            <person name="Howarth C."/>
            <person name="Imamovic A."/>
            <person name="Larimer J."/>
            <person name="Murphy C."/>
            <person name="Naylor J."/>
            <person name="Pearson M."/>
            <person name="Poon T.W."/>
            <person name="Priest M."/>
            <person name="Roberts A."/>
            <person name="Saif S."/>
            <person name="Shea T."/>
            <person name="Sykes S."/>
            <person name="Wortman J."/>
            <person name="Nusbaum C."/>
            <person name="Birren B."/>
        </authorList>
    </citation>
    <scope>NUCLEOTIDE SEQUENCE [LARGE SCALE GENOMIC DNA]</scope>
    <source>
        <strain evidence="6 7">TKK-01-0051</strain>
    </source>
</reference>
<proteinExistence type="predicted"/>
<dbReference type="InterPro" id="IPR050172">
    <property type="entry name" value="SsuD_RutA_monooxygenase"/>
</dbReference>
<comment type="caution">
    <text evidence="6">The sequence shown here is derived from an EMBL/GenBank/DDBJ whole genome shotgun (WGS) entry which is preliminary data.</text>
</comment>
<dbReference type="AlphaFoldDB" id="A0A051ULQ5"/>